<feature type="transmembrane region" description="Helical" evidence="1">
    <location>
        <begin position="352"/>
        <end position="377"/>
    </location>
</feature>
<keyword evidence="1" id="KW-0472">Membrane</keyword>
<protein>
    <submittedName>
        <fullName evidence="2">Uncharacterized protein</fullName>
    </submittedName>
</protein>
<dbReference type="Proteomes" id="UP000823913">
    <property type="component" value="Unassembled WGS sequence"/>
</dbReference>
<evidence type="ECO:0000313" key="2">
    <source>
        <dbReference type="EMBL" id="HIR67230.1"/>
    </source>
</evidence>
<evidence type="ECO:0000256" key="1">
    <source>
        <dbReference type="SAM" id="Phobius"/>
    </source>
</evidence>
<gene>
    <name evidence="2" type="ORF">IAB94_04215</name>
</gene>
<feature type="transmembrane region" description="Helical" evidence="1">
    <location>
        <begin position="305"/>
        <end position="332"/>
    </location>
</feature>
<organism evidence="2 3">
    <name type="scientific">Candidatus Coproplasma avicola</name>
    <dbReference type="NCBI Taxonomy" id="2840744"/>
    <lineage>
        <taxon>Bacteria</taxon>
        <taxon>Bacillati</taxon>
        <taxon>Bacillota</taxon>
        <taxon>Clostridia</taxon>
        <taxon>Eubacteriales</taxon>
        <taxon>Candidatus Coproplasma</taxon>
    </lineage>
</organism>
<dbReference type="AlphaFoldDB" id="A0A9D1E6K8"/>
<feature type="transmembrane region" description="Helical" evidence="1">
    <location>
        <begin position="26"/>
        <end position="47"/>
    </location>
</feature>
<sequence length="391" mass="42668">MSRNNCDNLIEADNLKSERKKYQRRLIPANIIVIIIALVAAAFQFFMPMIRAGVTLNSQSVEYINSMMGEQSGGEMDEEQSHMLSYVLQDIDARVTVEISPLDVLSLGAMPQAQTVRDFIAGAADGVEGAVESMLAQATPRLAAYTVAQAVEALPEEYADAPVEDIEEVVSLINEGQYDDAKAQLRTSAEQFAASIGYELTEEQLDAIGENFDKLIDEGVDENGQFSYTQAFEAVAGEQGVEIPDLTGFVGDMLAQISDDDARMTGTALFGVAAVTIGFTSALWLVMALIAFIRIFTPNKRFTMWYVKLFCWLPCVLFVALPFAAVALAPMFSSLVGAEASAAFEMLASLPVSFGGSGIVSGICLALLWLVSIFWLFPIKRRIRRLNKMID</sequence>
<comment type="caution">
    <text evidence="2">The sequence shown here is derived from an EMBL/GenBank/DDBJ whole genome shotgun (WGS) entry which is preliminary data.</text>
</comment>
<evidence type="ECO:0000313" key="3">
    <source>
        <dbReference type="Proteomes" id="UP000823913"/>
    </source>
</evidence>
<reference evidence="2" key="2">
    <citation type="journal article" date="2021" name="PeerJ">
        <title>Extensive microbial diversity within the chicken gut microbiome revealed by metagenomics and culture.</title>
        <authorList>
            <person name="Gilroy R."/>
            <person name="Ravi A."/>
            <person name="Getino M."/>
            <person name="Pursley I."/>
            <person name="Horton D.L."/>
            <person name="Alikhan N.F."/>
            <person name="Baker D."/>
            <person name="Gharbi K."/>
            <person name="Hall N."/>
            <person name="Watson M."/>
            <person name="Adriaenssens E.M."/>
            <person name="Foster-Nyarko E."/>
            <person name="Jarju S."/>
            <person name="Secka A."/>
            <person name="Antonio M."/>
            <person name="Oren A."/>
            <person name="Chaudhuri R.R."/>
            <person name="La Ragione R."/>
            <person name="Hildebrand F."/>
            <person name="Pallen M.J."/>
        </authorList>
    </citation>
    <scope>NUCLEOTIDE SEQUENCE</scope>
    <source>
        <strain evidence="2">ChiW16-3235</strain>
    </source>
</reference>
<keyword evidence="1" id="KW-0812">Transmembrane</keyword>
<keyword evidence="1" id="KW-1133">Transmembrane helix</keyword>
<reference evidence="2" key="1">
    <citation type="submission" date="2020-10" db="EMBL/GenBank/DDBJ databases">
        <authorList>
            <person name="Gilroy R."/>
        </authorList>
    </citation>
    <scope>NUCLEOTIDE SEQUENCE</scope>
    <source>
        <strain evidence="2">ChiW16-3235</strain>
    </source>
</reference>
<proteinExistence type="predicted"/>
<feature type="transmembrane region" description="Helical" evidence="1">
    <location>
        <begin position="268"/>
        <end position="293"/>
    </location>
</feature>
<dbReference type="EMBL" id="DVHK01000088">
    <property type="protein sequence ID" value="HIR67230.1"/>
    <property type="molecule type" value="Genomic_DNA"/>
</dbReference>
<accession>A0A9D1E6K8</accession>
<name>A0A9D1E6K8_9FIRM</name>